<feature type="region of interest" description="Disordered" evidence="1">
    <location>
        <begin position="85"/>
        <end position="123"/>
    </location>
</feature>
<evidence type="ECO:0000313" key="2">
    <source>
        <dbReference type="EMBL" id="PWA16675.1"/>
    </source>
</evidence>
<accession>A0A315UZR1</accession>
<reference evidence="2 3" key="1">
    <citation type="journal article" date="2018" name="G3 (Bethesda)">
        <title>A High-Quality Reference Genome for the Invasive Mosquitofish Gambusia affinis Using a Chicago Library.</title>
        <authorList>
            <person name="Hoffberg S.L."/>
            <person name="Troendle N.J."/>
            <person name="Glenn T.C."/>
            <person name="Mahmud O."/>
            <person name="Louha S."/>
            <person name="Chalopin D."/>
            <person name="Bennetzen J.L."/>
            <person name="Mauricio R."/>
        </authorList>
    </citation>
    <scope>NUCLEOTIDE SEQUENCE [LARGE SCALE GENOMIC DNA]</scope>
    <source>
        <strain evidence="2">NE01/NJP1002.9</strain>
        <tissue evidence="2">Muscle</tissue>
    </source>
</reference>
<name>A0A315UZR1_GAMAF</name>
<evidence type="ECO:0000313" key="3">
    <source>
        <dbReference type="Proteomes" id="UP000250572"/>
    </source>
</evidence>
<comment type="caution">
    <text evidence="2">The sequence shown here is derived from an EMBL/GenBank/DDBJ whole genome shotgun (WGS) entry which is preliminary data.</text>
</comment>
<dbReference type="EMBL" id="NHOQ01002480">
    <property type="protein sequence ID" value="PWA16675.1"/>
    <property type="molecule type" value="Genomic_DNA"/>
</dbReference>
<keyword evidence="3" id="KW-1185">Reference proteome</keyword>
<sequence length="186" mass="18271">MNGGFGAPAGGYGRQAAKGEGIFGKTVGYGVISGPTTLQQIKGYGAPAGPYLGQATKGNGYGAHAAAYGGQGDKGNGYGAQAGGYGGQGSKGNGQRLAGGASSSNEGKPNGQGHGGNRLKGYGRPHYIPAVGMGQFRGPRPVRDQGNVYGGNGYRTHPTKGFNGGYGGAGLGLGSLYGNGIKGPMK</sequence>
<gene>
    <name evidence="2" type="ORF">CCH79_00017487</name>
</gene>
<dbReference type="Proteomes" id="UP000250572">
    <property type="component" value="Unassembled WGS sequence"/>
</dbReference>
<dbReference type="AlphaFoldDB" id="A0A315UZR1"/>
<feature type="non-terminal residue" evidence="2">
    <location>
        <position position="186"/>
    </location>
</feature>
<evidence type="ECO:0000256" key="1">
    <source>
        <dbReference type="SAM" id="MobiDB-lite"/>
    </source>
</evidence>
<organism evidence="2 3">
    <name type="scientific">Gambusia affinis</name>
    <name type="common">Western mosquitofish</name>
    <name type="synonym">Heterandria affinis</name>
    <dbReference type="NCBI Taxonomy" id="33528"/>
    <lineage>
        <taxon>Eukaryota</taxon>
        <taxon>Metazoa</taxon>
        <taxon>Chordata</taxon>
        <taxon>Craniata</taxon>
        <taxon>Vertebrata</taxon>
        <taxon>Euteleostomi</taxon>
        <taxon>Actinopterygii</taxon>
        <taxon>Neopterygii</taxon>
        <taxon>Teleostei</taxon>
        <taxon>Neoteleostei</taxon>
        <taxon>Acanthomorphata</taxon>
        <taxon>Ovalentaria</taxon>
        <taxon>Atherinomorphae</taxon>
        <taxon>Cyprinodontiformes</taxon>
        <taxon>Poeciliidae</taxon>
        <taxon>Poeciliinae</taxon>
        <taxon>Gambusia</taxon>
    </lineage>
</organism>
<proteinExistence type="predicted"/>
<protein>
    <submittedName>
        <fullName evidence="2">Uncharacterized protein</fullName>
    </submittedName>
</protein>